<name>A0A839VG79_9GAMM</name>
<dbReference type="RefSeq" id="WP_183326566.1">
    <property type="nucleotide sequence ID" value="NZ_JACHXP010000016.1"/>
</dbReference>
<evidence type="ECO:0000259" key="1">
    <source>
        <dbReference type="Pfam" id="PF14341"/>
    </source>
</evidence>
<dbReference type="InterPro" id="IPR025746">
    <property type="entry name" value="PilX_N_dom"/>
</dbReference>
<dbReference type="AlphaFoldDB" id="A0A839VG79"/>
<accession>A0A839VG79</accession>
<dbReference type="Proteomes" id="UP000547614">
    <property type="component" value="Unassembled WGS sequence"/>
</dbReference>
<protein>
    <recommendedName>
        <fullName evidence="1">Type 4 fimbrial biogenesis protein PilX N-terminal domain-containing protein</fullName>
    </recommendedName>
</protein>
<sequence length="371" mass="39111">MFNKQGGAALIVVLSLLTVSLMLGVSGMQSALIEERLAGNYKAMAEAQMGAEMAASEGWEKLGSGVMNFSSASKSSIEAMNWSDFVDDGNFEFAKSGDACGGGVTCYYRYIEDGFDQYIVAMGATENGSGAQSDPVFVEFNLSGFGDPSATVFPGGIAENAEVQWPNSQQSRMAGGVIEVDGVSNKVYAVSLYEAEGGLSAQDIMDGITGNNKTGLSLEEGSETLAGNGYPYLGLVEIIKGMYKQYLDEGVNASSKYPGVHFYEYGLDVTGNSNLEGLHVVLNGQARIGGNADLSGMLVVMNVDFSGDDWTPMMATRAKFNGGGNKGTVWFDETAVEQAISPFGVTVQELLGLDEGDGGGSASFKEILEWN</sequence>
<comment type="caution">
    <text evidence="2">The sequence shown here is derived from an EMBL/GenBank/DDBJ whole genome shotgun (WGS) entry which is preliminary data.</text>
</comment>
<keyword evidence="3" id="KW-1185">Reference proteome</keyword>
<evidence type="ECO:0000313" key="3">
    <source>
        <dbReference type="Proteomes" id="UP000547614"/>
    </source>
</evidence>
<reference evidence="2 3" key="1">
    <citation type="submission" date="2020-08" db="EMBL/GenBank/DDBJ databases">
        <title>Genomic Encyclopedia of Type Strains, Phase III (KMG-III): the genomes of soil and plant-associated and newly described type strains.</title>
        <authorList>
            <person name="Whitman W."/>
        </authorList>
    </citation>
    <scope>NUCLEOTIDE SEQUENCE [LARGE SCALE GENOMIC DNA]</scope>
    <source>
        <strain evidence="2 3">CECT 7282</strain>
    </source>
</reference>
<evidence type="ECO:0000313" key="2">
    <source>
        <dbReference type="EMBL" id="MBB3191667.1"/>
    </source>
</evidence>
<dbReference type="EMBL" id="JACHXP010000016">
    <property type="protein sequence ID" value="MBB3191667.1"/>
    <property type="molecule type" value="Genomic_DNA"/>
</dbReference>
<organism evidence="2 3">
    <name type="scientific">Halomonas cerina</name>
    <dbReference type="NCBI Taxonomy" id="447424"/>
    <lineage>
        <taxon>Bacteria</taxon>
        <taxon>Pseudomonadati</taxon>
        <taxon>Pseudomonadota</taxon>
        <taxon>Gammaproteobacteria</taxon>
        <taxon>Oceanospirillales</taxon>
        <taxon>Halomonadaceae</taxon>
        <taxon>Halomonas</taxon>
    </lineage>
</organism>
<feature type="domain" description="Type 4 fimbrial biogenesis protein PilX N-terminal" evidence="1">
    <location>
        <begin position="7"/>
        <end position="52"/>
    </location>
</feature>
<gene>
    <name evidence="2" type="ORF">FHR94_002932</name>
</gene>
<dbReference type="Pfam" id="PF14341">
    <property type="entry name" value="PilX_N"/>
    <property type="match status" value="1"/>
</dbReference>
<proteinExistence type="predicted"/>